<keyword evidence="2" id="KW-1185">Reference proteome</keyword>
<name>A0A8S1XV47_9CILI</name>
<accession>A0A8S1XV47</accession>
<sequence length="35" mass="4260">MTIYDILKVYQFKDIISFHMNLQKNLLNSQKMDIL</sequence>
<gene>
    <name evidence="1" type="ORF">PPENT_87.1.T1390050</name>
</gene>
<evidence type="ECO:0000313" key="2">
    <source>
        <dbReference type="Proteomes" id="UP000689195"/>
    </source>
</evidence>
<dbReference type="EMBL" id="CAJJDO010000139">
    <property type="protein sequence ID" value="CAD8204927.1"/>
    <property type="molecule type" value="Genomic_DNA"/>
</dbReference>
<evidence type="ECO:0000313" key="1">
    <source>
        <dbReference type="EMBL" id="CAD8204927.1"/>
    </source>
</evidence>
<dbReference type="Proteomes" id="UP000689195">
    <property type="component" value="Unassembled WGS sequence"/>
</dbReference>
<organism evidence="1 2">
    <name type="scientific">Paramecium pentaurelia</name>
    <dbReference type="NCBI Taxonomy" id="43138"/>
    <lineage>
        <taxon>Eukaryota</taxon>
        <taxon>Sar</taxon>
        <taxon>Alveolata</taxon>
        <taxon>Ciliophora</taxon>
        <taxon>Intramacronucleata</taxon>
        <taxon>Oligohymenophorea</taxon>
        <taxon>Peniculida</taxon>
        <taxon>Parameciidae</taxon>
        <taxon>Paramecium</taxon>
    </lineage>
</organism>
<comment type="caution">
    <text evidence="1">The sequence shown here is derived from an EMBL/GenBank/DDBJ whole genome shotgun (WGS) entry which is preliminary data.</text>
</comment>
<reference evidence="1" key="1">
    <citation type="submission" date="2021-01" db="EMBL/GenBank/DDBJ databases">
        <authorList>
            <consortium name="Genoscope - CEA"/>
            <person name="William W."/>
        </authorList>
    </citation>
    <scope>NUCLEOTIDE SEQUENCE</scope>
</reference>
<protein>
    <submittedName>
        <fullName evidence="1">Uncharacterized protein</fullName>
    </submittedName>
</protein>
<proteinExistence type="predicted"/>
<dbReference type="AlphaFoldDB" id="A0A8S1XV47"/>